<sequence length="541" mass="60615">MTNPESPPQAPCDFNEDALLNREPLRGSPIKFVSPVDYPDLVFALAGPVGVDIDYIQQSISDCLKSFDYSTEFIRITEIMQDIKCSKTIDCTDMLKEYQSKIEYANELRRAYRAKDLLAALTISAISKLREQIKERDEATNKSNIQPSRRKLAWVVRQLKTPEEVRLLRAVYGKQFVLVSIYSSPQRREDFLISKIKIKSRGTIDNNTSSEGAQRLIERDSKEDNEYGQNLSGTFCLGDIFVDSNNKESAIVSIDRFLNAFFGSNEISPTRDEYGMYLAKTASLRSCDLSRQVGAAIFSKTGEIISLGSNEVPKAGGGTYWTGDNADSRDIRLGHDPNEINKVEIFAEIISRLLEDKLLSNDLLNKDAASIVTILLSKNEGKRYKDLRVMDIIEFGRIIHAEMSAICDAARNGRAIIGATLFCTTFPCHLCAKHIVASGIGRIVYLEPYPKSYAKKLHSDSIQVEDHSDSEKVSFEPFIGISPSRYRELFEGGRRKDPFGEALKWKNDPRKPVIDVVVPPHFEAEKLVIAQLGKLIVSGTG</sequence>
<dbReference type="EMBL" id="AP014854">
    <property type="protein sequence ID" value="BAR98868.1"/>
    <property type="molecule type" value="Genomic_DNA"/>
</dbReference>
<dbReference type="InterPro" id="IPR002125">
    <property type="entry name" value="CMP_dCMP_dom"/>
</dbReference>
<dbReference type="AlphaFoldDB" id="A0A182D0J1"/>
<dbReference type="OrthoDB" id="9788517at2"/>
<dbReference type="GO" id="GO:0004132">
    <property type="term" value="F:dCMP deaminase activity"/>
    <property type="evidence" value="ECO:0007669"/>
    <property type="project" value="TreeGrafter"/>
</dbReference>
<evidence type="ECO:0000256" key="1">
    <source>
        <dbReference type="ARBA" id="ARBA00006576"/>
    </source>
</evidence>
<dbReference type="PANTHER" id="PTHR11086">
    <property type="entry name" value="DEOXYCYTIDYLATE DEAMINASE-RELATED"/>
    <property type="match status" value="1"/>
</dbReference>
<accession>A0A182D0J1</accession>
<dbReference type="PATRIC" id="fig|1079.6.peg.68"/>
<dbReference type="GO" id="GO:0005737">
    <property type="term" value="C:cytoplasm"/>
    <property type="evidence" value="ECO:0007669"/>
    <property type="project" value="TreeGrafter"/>
</dbReference>
<proteinExistence type="inferred from homology"/>
<dbReference type="RefSeq" id="WP_145911921.1">
    <property type="nucleotide sequence ID" value="NZ_AP014854.2"/>
</dbReference>
<gene>
    <name evidence="6" type="ORF">BV133_1275</name>
</gene>
<dbReference type="PROSITE" id="PS51747">
    <property type="entry name" value="CYT_DCMP_DEAMINASES_2"/>
    <property type="match status" value="1"/>
</dbReference>
<dbReference type="Gene3D" id="3.40.50.300">
    <property type="entry name" value="P-loop containing nucleotide triphosphate hydrolases"/>
    <property type="match status" value="1"/>
</dbReference>
<dbReference type="PANTHER" id="PTHR11086:SF18">
    <property type="entry name" value="DEOXYCYTIDYLATE DEAMINASE"/>
    <property type="match status" value="1"/>
</dbReference>
<reference evidence="6" key="1">
    <citation type="journal article" date="2015" name="Genome Announc.">
        <title>Complete Genome Sequence of the Bacteriochlorophyll b-Producing Photosynthetic Bacterium Blastochloris viridis.</title>
        <authorList>
            <person name="Tsukatani Y."/>
            <person name="Hirose Y."/>
            <person name="Harada J."/>
            <person name="Misawa N."/>
            <person name="Mori K."/>
            <person name="Inoue K."/>
            <person name="Tamiaki H."/>
        </authorList>
    </citation>
    <scope>NUCLEOTIDE SEQUENCE [LARGE SCALE GENOMIC DNA]</scope>
    <source>
        <strain evidence="6">DSM 133</strain>
    </source>
</reference>
<name>A0A182D0J1_BLAVI</name>
<evidence type="ECO:0000256" key="2">
    <source>
        <dbReference type="ARBA" id="ARBA00022723"/>
    </source>
</evidence>
<dbReference type="GO" id="GO:0008270">
    <property type="term" value="F:zinc ion binding"/>
    <property type="evidence" value="ECO:0007669"/>
    <property type="project" value="InterPro"/>
</dbReference>
<feature type="domain" description="CMP/dCMP-type deaminase" evidence="5">
    <location>
        <begin position="270"/>
        <end position="465"/>
    </location>
</feature>
<dbReference type="Gene3D" id="3.40.140.10">
    <property type="entry name" value="Cytidine Deaminase, domain 2"/>
    <property type="match status" value="1"/>
</dbReference>
<dbReference type="InterPro" id="IPR027417">
    <property type="entry name" value="P-loop_NTPase"/>
</dbReference>
<dbReference type="InterPro" id="IPR016193">
    <property type="entry name" value="Cytidine_deaminase-like"/>
</dbReference>
<keyword evidence="4" id="KW-0862">Zinc</keyword>
<dbReference type="SUPFAM" id="SSF53927">
    <property type="entry name" value="Cytidine deaminase-like"/>
    <property type="match status" value="1"/>
</dbReference>
<evidence type="ECO:0000313" key="6">
    <source>
        <dbReference type="EMBL" id="BAR98868.1"/>
    </source>
</evidence>
<evidence type="ECO:0000256" key="4">
    <source>
        <dbReference type="ARBA" id="ARBA00022833"/>
    </source>
</evidence>
<evidence type="ECO:0000256" key="3">
    <source>
        <dbReference type="ARBA" id="ARBA00022801"/>
    </source>
</evidence>
<dbReference type="InterPro" id="IPR016192">
    <property type="entry name" value="APOBEC/CMP_deaminase_Zn-bd"/>
</dbReference>
<keyword evidence="3" id="KW-0378">Hydrolase</keyword>
<organism evidence="6">
    <name type="scientific">Blastochloris viridis</name>
    <name type="common">Rhodopseudomonas viridis</name>
    <dbReference type="NCBI Taxonomy" id="1079"/>
    <lineage>
        <taxon>Bacteria</taxon>
        <taxon>Pseudomonadati</taxon>
        <taxon>Pseudomonadota</taxon>
        <taxon>Alphaproteobacteria</taxon>
        <taxon>Hyphomicrobiales</taxon>
        <taxon>Blastochloridaceae</taxon>
        <taxon>Blastochloris</taxon>
    </lineage>
</organism>
<dbReference type="Pfam" id="PF00383">
    <property type="entry name" value="dCMP_cyt_deam_1"/>
    <property type="match status" value="1"/>
</dbReference>
<keyword evidence="2" id="KW-0479">Metal-binding</keyword>
<dbReference type="KEGG" id="bvr:BVIR_67"/>
<protein>
    <submittedName>
        <fullName evidence="6">Probable Cytidine deaminase</fullName>
    </submittedName>
</protein>
<dbReference type="NCBIfam" id="NF041025">
    <property type="entry name" value="antiphage_deaminase"/>
    <property type="match status" value="1"/>
</dbReference>
<comment type="similarity">
    <text evidence="1">Belongs to the cytidine and deoxycytidylate deaminase family.</text>
</comment>
<dbReference type="PROSITE" id="PS00903">
    <property type="entry name" value="CYT_DCMP_DEAMINASES_1"/>
    <property type="match status" value="1"/>
</dbReference>
<evidence type="ECO:0000259" key="5">
    <source>
        <dbReference type="PROSITE" id="PS51747"/>
    </source>
</evidence>
<dbReference type="InterPro" id="IPR015517">
    <property type="entry name" value="dCMP_deaminase-rel"/>
</dbReference>